<sequence>MDDKPKKEKKRKAVFLDRDGIINKEVDNLRNINQIRLLPHVAKAIKKFKRNGYLVIVITNQPVVARGWISESELEEINQELLRRLKNKGAIIDAVYYCPHHPKANLPKYRKDCSDRKPNISLIIKAVQDFNISLKRSYFIGDSTTDLQTAFNAHIRSILVLTGYKGNDGRFNAKPDKVVADLLQASNVV</sequence>
<feature type="binding site" evidence="10">
    <location>
        <position position="19"/>
    </location>
    <ligand>
        <name>Mg(2+)</name>
        <dbReference type="ChEBI" id="CHEBI:18420"/>
    </ligand>
</feature>
<organism evidence="11 12">
    <name type="scientific">Candidatus Roizmanbacteria bacterium RIFCSPHIGHO2_01_FULL_39_12c</name>
    <dbReference type="NCBI Taxonomy" id="1802031"/>
    <lineage>
        <taxon>Bacteria</taxon>
        <taxon>Candidatus Roizmaniibacteriota</taxon>
    </lineage>
</organism>
<feature type="binding site" evidence="10">
    <location>
        <position position="113"/>
    </location>
    <ligand>
        <name>Zn(2+)</name>
        <dbReference type="ChEBI" id="CHEBI:29105"/>
    </ligand>
</feature>
<comment type="caution">
    <text evidence="11">The sequence shown here is derived from an EMBL/GenBank/DDBJ whole genome shotgun (WGS) entry which is preliminary data.</text>
</comment>
<dbReference type="EMBL" id="MFZG01000023">
    <property type="protein sequence ID" value="OGK16416.1"/>
    <property type="molecule type" value="Genomic_DNA"/>
</dbReference>
<dbReference type="CDD" id="cd07503">
    <property type="entry name" value="HAD_HisB-N"/>
    <property type="match status" value="1"/>
</dbReference>
<evidence type="ECO:0000256" key="9">
    <source>
        <dbReference type="PIRSR" id="PIRSR004682-3"/>
    </source>
</evidence>
<evidence type="ECO:0000256" key="8">
    <source>
        <dbReference type="PIRSR" id="PIRSR004682-1"/>
    </source>
</evidence>
<keyword evidence="5 7" id="KW-0119">Carbohydrate metabolism</keyword>
<feature type="site" description="Stabilizes the phosphoryl group" evidence="9">
    <location>
        <position position="117"/>
    </location>
</feature>
<evidence type="ECO:0000313" key="12">
    <source>
        <dbReference type="Proteomes" id="UP000177208"/>
    </source>
</evidence>
<feature type="binding site" evidence="10">
    <location>
        <position position="100"/>
    </location>
    <ligand>
        <name>Zn(2+)</name>
        <dbReference type="ChEBI" id="CHEBI:29105"/>
    </ligand>
</feature>
<evidence type="ECO:0000256" key="1">
    <source>
        <dbReference type="ARBA" id="ARBA00004496"/>
    </source>
</evidence>
<proteinExistence type="inferred from homology"/>
<dbReference type="PANTHER" id="PTHR42891:SF1">
    <property type="entry name" value="D-GLYCERO-BETA-D-MANNO-HEPTOSE-1,7-BISPHOSPHATE 7-PHOSPHATASE"/>
    <property type="match status" value="1"/>
</dbReference>
<comment type="cofactor">
    <cofactor evidence="10">
        <name>Zn(2+)</name>
        <dbReference type="ChEBI" id="CHEBI:29105"/>
    </cofactor>
</comment>
<dbReference type="EC" id="3.1.3.-" evidence="7"/>
<dbReference type="GO" id="GO:0016791">
    <property type="term" value="F:phosphatase activity"/>
    <property type="evidence" value="ECO:0007669"/>
    <property type="project" value="InterPro"/>
</dbReference>
<evidence type="ECO:0000256" key="3">
    <source>
        <dbReference type="ARBA" id="ARBA00022723"/>
    </source>
</evidence>
<reference evidence="11 12" key="1">
    <citation type="journal article" date="2016" name="Nat. Commun.">
        <title>Thousands of microbial genomes shed light on interconnected biogeochemical processes in an aquifer system.</title>
        <authorList>
            <person name="Anantharaman K."/>
            <person name="Brown C.T."/>
            <person name="Hug L.A."/>
            <person name="Sharon I."/>
            <person name="Castelle C.J."/>
            <person name="Probst A.J."/>
            <person name="Thomas B.C."/>
            <person name="Singh A."/>
            <person name="Wilkins M.J."/>
            <person name="Karaoz U."/>
            <person name="Brodie E.L."/>
            <person name="Williams K.H."/>
            <person name="Hubbard S.S."/>
            <person name="Banfield J.F."/>
        </authorList>
    </citation>
    <scope>NUCLEOTIDE SEQUENCE [LARGE SCALE GENOMIC DNA]</scope>
</reference>
<feature type="binding site" evidence="10">
    <location>
        <position position="142"/>
    </location>
    <ligand>
        <name>Mg(2+)</name>
        <dbReference type="ChEBI" id="CHEBI:18420"/>
    </ligand>
</feature>
<comment type="similarity">
    <text evidence="7">Belongs to the gmhB family.</text>
</comment>
<keyword evidence="4 7" id="KW-0378">Hydrolase</keyword>
<feature type="binding site" evidence="10">
    <location>
        <position position="98"/>
    </location>
    <ligand>
        <name>Zn(2+)</name>
        <dbReference type="ChEBI" id="CHEBI:29105"/>
    </ligand>
</feature>
<dbReference type="Pfam" id="PF13242">
    <property type="entry name" value="Hydrolase_like"/>
    <property type="match status" value="1"/>
</dbReference>
<dbReference type="GO" id="GO:0005975">
    <property type="term" value="P:carbohydrate metabolic process"/>
    <property type="evidence" value="ECO:0007669"/>
    <property type="project" value="InterPro"/>
</dbReference>
<evidence type="ECO:0000256" key="2">
    <source>
        <dbReference type="ARBA" id="ARBA00022490"/>
    </source>
</evidence>
<dbReference type="InterPro" id="IPR006543">
    <property type="entry name" value="Histidinol-phos"/>
</dbReference>
<accession>A0A1F7GC13</accession>
<dbReference type="NCBIfam" id="TIGR01656">
    <property type="entry name" value="Histidinol-ppas"/>
    <property type="match status" value="1"/>
</dbReference>
<evidence type="ECO:0000256" key="5">
    <source>
        <dbReference type="ARBA" id="ARBA00023277"/>
    </source>
</evidence>
<dbReference type="PIRSF" id="PIRSF004682">
    <property type="entry name" value="GmhB"/>
    <property type="match status" value="1"/>
</dbReference>
<keyword evidence="10" id="KW-0460">Magnesium</keyword>
<comment type="cofactor">
    <cofactor evidence="10">
        <name>Mg(2+)</name>
        <dbReference type="ChEBI" id="CHEBI:18420"/>
    </cofactor>
</comment>
<dbReference type="Proteomes" id="UP000177208">
    <property type="component" value="Unassembled WGS sequence"/>
</dbReference>
<keyword evidence="10" id="KW-0862">Zinc</keyword>
<dbReference type="InterPro" id="IPR006549">
    <property type="entry name" value="HAD-SF_hydro_IIIA"/>
</dbReference>
<dbReference type="SUPFAM" id="SSF56784">
    <property type="entry name" value="HAD-like"/>
    <property type="match status" value="1"/>
</dbReference>
<comment type="subcellular location">
    <subcellularLocation>
        <location evidence="1 7">Cytoplasm</location>
    </subcellularLocation>
</comment>
<dbReference type="GO" id="GO:0046872">
    <property type="term" value="F:metal ion binding"/>
    <property type="evidence" value="ECO:0007669"/>
    <property type="project" value="UniProtKB-KW"/>
</dbReference>
<dbReference type="InterPro" id="IPR004446">
    <property type="entry name" value="Heptose_bisP_phosphatase"/>
</dbReference>
<dbReference type="InterPro" id="IPR023214">
    <property type="entry name" value="HAD_sf"/>
</dbReference>
<name>A0A1F7GC13_9BACT</name>
<evidence type="ECO:0000256" key="4">
    <source>
        <dbReference type="ARBA" id="ARBA00022801"/>
    </source>
</evidence>
<keyword evidence="2 7" id="KW-0963">Cytoplasm</keyword>
<dbReference type="InterPro" id="IPR036412">
    <property type="entry name" value="HAD-like_sf"/>
</dbReference>
<feature type="active site" description="Nucleophile" evidence="8">
    <location>
        <position position="17"/>
    </location>
</feature>
<dbReference type="NCBIfam" id="TIGR01662">
    <property type="entry name" value="HAD-SF-IIIA"/>
    <property type="match status" value="1"/>
</dbReference>
<dbReference type="Gene3D" id="3.40.50.1000">
    <property type="entry name" value="HAD superfamily/HAD-like"/>
    <property type="match status" value="1"/>
</dbReference>
<feature type="site" description="Stabilizes the phosphoryl group" evidence="9">
    <location>
        <position position="59"/>
    </location>
</feature>
<feature type="binding site" evidence="10">
    <location>
        <position position="17"/>
    </location>
    <ligand>
        <name>Mg(2+)</name>
        <dbReference type="ChEBI" id="CHEBI:18420"/>
    </ligand>
</feature>
<feature type="active site" description="Proton donor" evidence="8">
    <location>
        <position position="19"/>
    </location>
</feature>
<evidence type="ECO:0000256" key="10">
    <source>
        <dbReference type="PIRSR" id="PIRSR004682-4"/>
    </source>
</evidence>
<evidence type="ECO:0000313" key="11">
    <source>
        <dbReference type="EMBL" id="OGK16416.1"/>
    </source>
</evidence>
<feature type="site" description="Contributes to substrate recognition" evidence="9">
    <location>
        <position position="116"/>
    </location>
</feature>
<dbReference type="GO" id="GO:0005737">
    <property type="term" value="C:cytoplasm"/>
    <property type="evidence" value="ECO:0007669"/>
    <property type="project" value="UniProtKB-SubCell"/>
</dbReference>
<dbReference type="PANTHER" id="PTHR42891">
    <property type="entry name" value="D-GLYCERO-BETA-D-MANNO-HEPTOSE-1,7-BISPHOSPHATE 7-PHOSPHATASE"/>
    <property type="match status" value="1"/>
</dbReference>
<keyword evidence="3 10" id="KW-0479">Metal-binding</keyword>
<evidence type="ECO:0000256" key="6">
    <source>
        <dbReference type="ARBA" id="ARBA00031828"/>
    </source>
</evidence>
<gene>
    <name evidence="11" type="ORF">A2774_03090</name>
</gene>
<dbReference type="AlphaFoldDB" id="A0A1F7GC13"/>
<protein>
    <recommendedName>
        <fullName evidence="6 7">D,D-heptose 1,7-bisphosphate phosphatase</fullName>
        <ecNumber evidence="7">3.1.3.-</ecNumber>
    </recommendedName>
</protein>
<evidence type="ECO:0000256" key="7">
    <source>
        <dbReference type="PIRNR" id="PIRNR004682"/>
    </source>
</evidence>